<sequence length="134" mass="14915">MLPTSCLCTQLRRASRGVTRRYDDALAAVGLGAAQFSLLRHVQRLGQPSISLLADAMGLDRSTLGRNLRVLEEQGLVQLGEGRDLRAREVRLTEAGLQRIEQALPLWEQVQRELNARLGADRRAELMSLLEELA</sequence>
<keyword evidence="3" id="KW-1185">Reference proteome</keyword>
<dbReference type="SMART" id="SM00347">
    <property type="entry name" value="HTH_MARR"/>
    <property type="match status" value="1"/>
</dbReference>
<dbReference type="PANTHER" id="PTHR33164">
    <property type="entry name" value="TRANSCRIPTIONAL REGULATOR, MARR FAMILY"/>
    <property type="match status" value="1"/>
</dbReference>
<evidence type="ECO:0000259" key="1">
    <source>
        <dbReference type="PROSITE" id="PS50995"/>
    </source>
</evidence>
<comment type="caution">
    <text evidence="2">The sequence shown here is derived from an EMBL/GenBank/DDBJ whole genome shotgun (WGS) entry which is preliminary data.</text>
</comment>
<dbReference type="PROSITE" id="PS50995">
    <property type="entry name" value="HTH_MARR_2"/>
    <property type="match status" value="1"/>
</dbReference>
<reference evidence="2" key="1">
    <citation type="submission" date="2012-04" db="EMBL/GenBank/DDBJ databases">
        <authorList>
            <person name="Borisov I.G."/>
            <person name="Ivanikova N.V."/>
            <person name="Pinevich A.V."/>
        </authorList>
    </citation>
    <scope>NUCLEOTIDE SEQUENCE</scope>
    <source>
        <strain evidence="2">CALU 1027</strain>
    </source>
</reference>
<dbReference type="AlphaFoldDB" id="A0A0M2PZ97"/>
<dbReference type="InterPro" id="IPR039422">
    <property type="entry name" value="MarR/SlyA-like"/>
</dbReference>
<organism evidence="2 3">
    <name type="scientific">Prochlorothrix hollandica PCC 9006 = CALU 1027</name>
    <dbReference type="NCBI Taxonomy" id="317619"/>
    <lineage>
        <taxon>Bacteria</taxon>
        <taxon>Bacillati</taxon>
        <taxon>Cyanobacteriota</taxon>
        <taxon>Cyanophyceae</taxon>
        <taxon>Prochlorotrichales</taxon>
        <taxon>Prochlorotrichaceae</taxon>
        <taxon>Prochlorothrix</taxon>
    </lineage>
</organism>
<dbReference type="EMBL" id="AJTX02000004">
    <property type="protein sequence ID" value="KKI99721.1"/>
    <property type="molecule type" value="Genomic_DNA"/>
</dbReference>
<dbReference type="SUPFAM" id="SSF46785">
    <property type="entry name" value="Winged helix' DNA-binding domain"/>
    <property type="match status" value="1"/>
</dbReference>
<proteinExistence type="predicted"/>
<feature type="domain" description="HTH marR-type" evidence="1">
    <location>
        <begin position="4"/>
        <end position="134"/>
    </location>
</feature>
<evidence type="ECO:0000313" key="2">
    <source>
        <dbReference type="EMBL" id="KKI99721.1"/>
    </source>
</evidence>
<dbReference type="PANTHER" id="PTHR33164:SF105">
    <property type="entry name" value="TRANSCRIPTIONAL REPRESSOR PROTEIN-RELATED"/>
    <property type="match status" value="1"/>
</dbReference>
<name>A0A0M2PZ97_PROHO</name>
<dbReference type="GO" id="GO:0003700">
    <property type="term" value="F:DNA-binding transcription factor activity"/>
    <property type="evidence" value="ECO:0007669"/>
    <property type="project" value="InterPro"/>
</dbReference>
<dbReference type="Proteomes" id="UP000034681">
    <property type="component" value="Unassembled WGS sequence"/>
</dbReference>
<dbReference type="InterPro" id="IPR000835">
    <property type="entry name" value="HTH_MarR-typ"/>
</dbReference>
<dbReference type="GO" id="GO:0006950">
    <property type="term" value="P:response to stress"/>
    <property type="evidence" value="ECO:0007669"/>
    <property type="project" value="TreeGrafter"/>
</dbReference>
<accession>A0A0M2PZ97</accession>
<dbReference type="InterPro" id="IPR036390">
    <property type="entry name" value="WH_DNA-bd_sf"/>
</dbReference>
<dbReference type="InterPro" id="IPR036388">
    <property type="entry name" value="WH-like_DNA-bd_sf"/>
</dbReference>
<dbReference type="Gene3D" id="1.10.10.10">
    <property type="entry name" value="Winged helix-like DNA-binding domain superfamily/Winged helix DNA-binding domain"/>
    <property type="match status" value="1"/>
</dbReference>
<gene>
    <name evidence="2" type="ORF">PROH_07520</name>
</gene>
<evidence type="ECO:0000313" key="3">
    <source>
        <dbReference type="Proteomes" id="UP000034681"/>
    </source>
</evidence>
<protein>
    <submittedName>
        <fullName evidence="2">MarR family transcriptional regulator</fullName>
    </submittedName>
</protein>
<dbReference type="Pfam" id="PF12802">
    <property type="entry name" value="MarR_2"/>
    <property type="match status" value="1"/>
</dbReference>